<name>A0A956NKG9_UNCEI</name>
<dbReference type="AlphaFoldDB" id="A0A956NKG9"/>
<gene>
    <name evidence="2" type="ORF">KDA27_26905</name>
</gene>
<evidence type="ECO:0000313" key="2">
    <source>
        <dbReference type="EMBL" id="MCA9759453.1"/>
    </source>
</evidence>
<keyword evidence="1" id="KW-0812">Transmembrane</keyword>
<dbReference type="Proteomes" id="UP000739538">
    <property type="component" value="Unassembled WGS sequence"/>
</dbReference>
<evidence type="ECO:0000313" key="3">
    <source>
        <dbReference type="Proteomes" id="UP000739538"/>
    </source>
</evidence>
<comment type="caution">
    <text evidence="2">The sequence shown here is derived from an EMBL/GenBank/DDBJ whole genome shotgun (WGS) entry which is preliminary data.</text>
</comment>
<sequence>MRDRGDDHPDARDELSWAAGRGGELDRAADGFAGRVADRLADRAADRLADRLAGEQPSPEWVDRTETALLAHAERLRAQPHAGARKLPWVAGAVLAVASLVLAVVLVREDRLSQAVGVVDRPDLDLAAVEEGYLPGFGTLPGAQGYVRLERR</sequence>
<dbReference type="EMBL" id="JAGQHS010000351">
    <property type="protein sequence ID" value="MCA9759453.1"/>
    <property type="molecule type" value="Genomic_DNA"/>
</dbReference>
<reference evidence="2" key="1">
    <citation type="submission" date="2020-04" db="EMBL/GenBank/DDBJ databases">
        <authorList>
            <person name="Zhang T."/>
        </authorList>
    </citation>
    <scope>NUCLEOTIDE SEQUENCE</scope>
    <source>
        <strain evidence="2">HKST-UBA02</strain>
    </source>
</reference>
<feature type="transmembrane region" description="Helical" evidence="1">
    <location>
        <begin position="87"/>
        <end position="107"/>
    </location>
</feature>
<keyword evidence="1" id="KW-0472">Membrane</keyword>
<evidence type="ECO:0008006" key="4">
    <source>
        <dbReference type="Google" id="ProtNLM"/>
    </source>
</evidence>
<accession>A0A956NKG9</accession>
<proteinExistence type="predicted"/>
<reference evidence="2" key="2">
    <citation type="journal article" date="2021" name="Microbiome">
        <title>Successional dynamics and alternative stable states in a saline activated sludge microbial community over 9 years.</title>
        <authorList>
            <person name="Wang Y."/>
            <person name="Ye J."/>
            <person name="Ju F."/>
            <person name="Liu L."/>
            <person name="Boyd J.A."/>
            <person name="Deng Y."/>
            <person name="Parks D.H."/>
            <person name="Jiang X."/>
            <person name="Yin X."/>
            <person name="Woodcroft B.J."/>
            <person name="Tyson G.W."/>
            <person name="Hugenholtz P."/>
            <person name="Polz M.F."/>
            <person name="Zhang T."/>
        </authorList>
    </citation>
    <scope>NUCLEOTIDE SEQUENCE</scope>
    <source>
        <strain evidence="2">HKST-UBA02</strain>
    </source>
</reference>
<keyword evidence="1" id="KW-1133">Transmembrane helix</keyword>
<organism evidence="2 3">
    <name type="scientific">Eiseniibacteriota bacterium</name>
    <dbReference type="NCBI Taxonomy" id="2212470"/>
    <lineage>
        <taxon>Bacteria</taxon>
        <taxon>Candidatus Eiseniibacteriota</taxon>
    </lineage>
</organism>
<protein>
    <recommendedName>
        <fullName evidence="4">DUF3619 family protein</fullName>
    </recommendedName>
</protein>
<evidence type="ECO:0000256" key="1">
    <source>
        <dbReference type="SAM" id="Phobius"/>
    </source>
</evidence>